<dbReference type="EMBL" id="KZ623446">
    <property type="protein sequence ID" value="PNS22757.1"/>
    <property type="molecule type" value="Genomic_DNA"/>
</dbReference>
<protein>
    <submittedName>
        <fullName evidence="2">Uncharacterized protein</fullName>
    </submittedName>
</protein>
<keyword evidence="1" id="KW-1133">Transmembrane helix</keyword>
<reference evidence="2" key="1">
    <citation type="journal article" date="2006" name="Science">
        <title>The genome of black cottonwood, Populus trichocarpa (Torr. &amp; Gray).</title>
        <authorList>
            <person name="Tuskan G.A."/>
            <person name="Difazio S."/>
            <person name="Jansson S."/>
            <person name="Bohlmann J."/>
            <person name="Grigoriev I."/>
            <person name="Hellsten U."/>
            <person name="Putnam N."/>
            <person name="Ralph S."/>
            <person name="Rombauts S."/>
            <person name="Salamov A."/>
            <person name="Schein J."/>
            <person name="Sterck L."/>
            <person name="Aerts A."/>
            <person name="Bhalerao R.R."/>
            <person name="Bhalerao R.P."/>
            <person name="Blaudez D."/>
            <person name="Boerjan W."/>
            <person name="Brun A."/>
            <person name="Brunner A."/>
            <person name="Busov V."/>
            <person name="Campbell M."/>
            <person name="Carlson J."/>
            <person name="Chalot M."/>
            <person name="Chapman J."/>
            <person name="Chen G.L."/>
            <person name="Cooper D."/>
            <person name="Coutinho P.M."/>
            <person name="Couturier J."/>
            <person name="Covert S."/>
            <person name="Cronk Q."/>
            <person name="Cunningham R."/>
            <person name="Davis J."/>
            <person name="Degroeve S."/>
            <person name="Dejardin A."/>
            <person name="Depamphilis C."/>
            <person name="Detter J."/>
            <person name="Dirks B."/>
            <person name="Dubchak I."/>
            <person name="Duplessis S."/>
            <person name="Ehlting J."/>
            <person name="Ellis B."/>
            <person name="Gendler K."/>
            <person name="Goodstein D."/>
            <person name="Gribskov M."/>
            <person name="Grimwood J."/>
            <person name="Groover A."/>
            <person name="Gunter L."/>
            <person name="Hamberger B."/>
            <person name="Heinze B."/>
            <person name="Helariutta Y."/>
            <person name="Henrissat B."/>
            <person name="Holligan D."/>
            <person name="Holt R."/>
            <person name="Huang W."/>
            <person name="Islam-Faridi N."/>
            <person name="Jones S."/>
            <person name="Jones-Rhoades M."/>
            <person name="Jorgensen R."/>
            <person name="Joshi C."/>
            <person name="Kangasjarvi J."/>
            <person name="Karlsson J."/>
            <person name="Kelleher C."/>
            <person name="Kirkpatrick R."/>
            <person name="Kirst M."/>
            <person name="Kohler A."/>
            <person name="Kalluri U."/>
            <person name="Larimer F."/>
            <person name="Leebens-Mack J."/>
            <person name="Leple J.C."/>
            <person name="Locascio P."/>
            <person name="Lou Y."/>
            <person name="Lucas S."/>
            <person name="Martin F."/>
            <person name="Montanini B."/>
            <person name="Napoli C."/>
            <person name="Nelson D.R."/>
            <person name="Nelson C."/>
            <person name="Nieminen K."/>
            <person name="Nilsson O."/>
            <person name="Pereda V."/>
            <person name="Peter G."/>
            <person name="Philippe R."/>
            <person name="Pilate G."/>
            <person name="Poliakov A."/>
            <person name="Razumovskaya J."/>
            <person name="Richardson P."/>
            <person name="Rinaldi C."/>
            <person name="Ritland K."/>
            <person name="Rouze P."/>
            <person name="Ryaboy D."/>
            <person name="Schmutz J."/>
            <person name="Schrader J."/>
            <person name="Segerman B."/>
            <person name="Shin H."/>
            <person name="Siddiqui A."/>
            <person name="Sterky F."/>
            <person name="Terry A."/>
            <person name="Tsai C.J."/>
            <person name="Uberbacher E."/>
            <person name="Unneberg P."/>
            <person name="Vahala J."/>
            <person name="Wall K."/>
            <person name="Wessler S."/>
            <person name="Yang G."/>
            <person name="Yin T."/>
            <person name="Douglas C."/>
            <person name="Marra M."/>
            <person name="Sandberg G."/>
            <person name="Van de Peer Y."/>
            <person name="Rokhsar D."/>
        </authorList>
    </citation>
    <scope>NUCLEOTIDE SEQUENCE [LARGE SCALE GENOMIC DNA]</scope>
    <source>
        <strain evidence="2">Nisqually-1</strain>
    </source>
</reference>
<feature type="transmembrane region" description="Helical" evidence="1">
    <location>
        <begin position="44"/>
        <end position="65"/>
    </location>
</feature>
<reference evidence="2" key="2">
    <citation type="submission" date="2017-07" db="EMBL/GenBank/DDBJ databases">
        <title>WGS assembly of Populus trichocarpa.</title>
        <authorList>
            <person name="Tuskan G."/>
            <person name="Difazio S."/>
            <person name="Jansson S."/>
            <person name="Bohlmann J."/>
            <person name="Grigoriev I."/>
            <person name="Hellsten U."/>
            <person name="Putnam N."/>
            <person name="Ralph S."/>
            <person name="Rombauts S."/>
            <person name="Salamov A."/>
            <person name="Schein J."/>
            <person name="Sterck L."/>
            <person name="Aerts A."/>
            <person name="Bhalerao R."/>
            <person name="Bhalerao R."/>
            <person name="Blaudez D."/>
            <person name="Boerjan W."/>
            <person name="Brun A."/>
            <person name="Brunner A."/>
            <person name="Busov V."/>
            <person name="Campbell M."/>
            <person name="Carlson J."/>
            <person name="Chalot M."/>
            <person name="Chapman J."/>
            <person name="Chen G."/>
            <person name="Cooper D."/>
            <person name="Coutinho P."/>
            <person name="Couturier J."/>
            <person name="Covert S."/>
            <person name="Cronk Q."/>
            <person name="Cunningham R."/>
            <person name="Davis J."/>
            <person name="Degroeve S."/>
            <person name="Dejardin A."/>
            <person name="Depamphilis C."/>
            <person name="Detter J."/>
            <person name="Dirks B."/>
            <person name="Dubchak I."/>
            <person name="Duplessis S."/>
            <person name="Ehlting J."/>
            <person name="Ellis B."/>
            <person name="Gendler K."/>
            <person name="Goodstein D."/>
            <person name="Gribskov M."/>
            <person name="Grimwood J."/>
            <person name="Groover A."/>
            <person name="Gunter L."/>
            <person name="Hamberger B."/>
            <person name="Heinze B."/>
            <person name="Helariutta Y."/>
            <person name="Henrissat B."/>
            <person name="Holligan D."/>
            <person name="Holt R."/>
            <person name="Huang W."/>
            <person name="Islam-Faridi N."/>
            <person name="Jones S."/>
            <person name="Jones-Rhoades M."/>
            <person name="Jorgensen R."/>
            <person name="Joshi C."/>
            <person name="Kangasjarvi J."/>
            <person name="Karlsson J."/>
            <person name="Kelleher C."/>
            <person name="Kirkpatrick R."/>
            <person name="Kirst M."/>
            <person name="Kohler A."/>
            <person name="Kalluri U."/>
            <person name="Larimer F."/>
            <person name="Leebens-Mack J."/>
            <person name="Leple J."/>
            <person name="Locascio P."/>
            <person name="Lou Y."/>
            <person name="Lucas S."/>
            <person name="Martin F."/>
            <person name="Montanini B."/>
            <person name="Napoli C."/>
            <person name="Nelson D."/>
            <person name="Nelson C."/>
            <person name="Nieminen K."/>
            <person name="Nilsson O."/>
            <person name="Pereda V."/>
            <person name="Peter G."/>
            <person name="Philippe R."/>
            <person name="Pilate G."/>
            <person name="Poliakov A."/>
            <person name="Razumovskaya J."/>
            <person name="Richardson P."/>
            <person name="Rinaldi C."/>
            <person name="Ritland K."/>
            <person name="Rouze P."/>
            <person name="Ryaboy D."/>
            <person name="Schmutz J."/>
            <person name="Schrader J."/>
            <person name="Segerman B."/>
            <person name="Shin H."/>
            <person name="Siddiqui A."/>
            <person name="Sterky F."/>
            <person name="Terry A."/>
            <person name="Tsai C."/>
            <person name="Uberbacher E."/>
            <person name="Unneberg P."/>
            <person name="Vahala J."/>
            <person name="Wall K."/>
            <person name="Wessler S."/>
            <person name="Yang G."/>
            <person name="Yin T."/>
            <person name="Douglas C."/>
            <person name="Marra M."/>
            <person name="Sandberg G."/>
            <person name="Van De Peer Y."/>
            <person name="Rokhsar D."/>
        </authorList>
    </citation>
    <scope>NUCLEOTIDE SEQUENCE</scope>
    <source>
        <strain evidence="2">Nisqually-1</strain>
    </source>
</reference>
<dbReference type="InParanoid" id="A0A2K1R650"/>
<gene>
    <name evidence="2" type="ORF">POPTR_T118100</name>
</gene>
<evidence type="ECO:0000256" key="1">
    <source>
        <dbReference type="SAM" id="Phobius"/>
    </source>
</evidence>
<accession>A0A2K1R650</accession>
<name>A0A2K1R650_POPTR</name>
<keyword evidence="1" id="KW-0472">Membrane</keyword>
<proteinExistence type="predicted"/>
<organism evidence="2">
    <name type="scientific">Populus trichocarpa</name>
    <name type="common">Western balsam poplar</name>
    <name type="synonym">Populus balsamifera subsp. trichocarpa</name>
    <dbReference type="NCBI Taxonomy" id="3694"/>
    <lineage>
        <taxon>Eukaryota</taxon>
        <taxon>Viridiplantae</taxon>
        <taxon>Streptophyta</taxon>
        <taxon>Embryophyta</taxon>
        <taxon>Tracheophyta</taxon>
        <taxon>Spermatophyta</taxon>
        <taxon>Magnoliopsida</taxon>
        <taxon>eudicotyledons</taxon>
        <taxon>Gunneridae</taxon>
        <taxon>Pentapetalae</taxon>
        <taxon>rosids</taxon>
        <taxon>fabids</taxon>
        <taxon>Malpighiales</taxon>
        <taxon>Salicaceae</taxon>
        <taxon>Saliceae</taxon>
        <taxon>Populus</taxon>
    </lineage>
</organism>
<dbReference type="AlphaFoldDB" id="A0A2K1R650"/>
<evidence type="ECO:0000313" key="2">
    <source>
        <dbReference type="EMBL" id="PNS22757.1"/>
    </source>
</evidence>
<sequence length="142" mass="15695">MVRSSMTDGGRKASIKESSFACNSVFSMMESTSLKSNNKQSRRFLLSCASTTSLTSYISLSFSILRLSPMRFKFFNSLRLAALLSFAPPPQTVNPSNGRRHVILSIPFGMKATPEPSIRRCLNLISFPIALGNSLRESHQVT</sequence>
<keyword evidence="1" id="KW-0812">Transmembrane</keyword>